<dbReference type="Proteomes" id="UP000237655">
    <property type="component" value="Chromosome"/>
</dbReference>
<organism evidence="1 2">
    <name type="scientific">Pukyongiella litopenaei</name>
    <dbReference type="NCBI Taxonomy" id="2605946"/>
    <lineage>
        <taxon>Bacteria</taxon>
        <taxon>Pseudomonadati</taxon>
        <taxon>Pseudomonadota</taxon>
        <taxon>Alphaproteobacteria</taxon>
        <taxon>Rhodobacterales</taxon>
        <taxon>Paracoccaceae</taxon>
        <taxon>Pukyongiella</taxon>
    </lineage>
</organism>
<accession>A0A5C2H1J3</accession>
<keyword evidence="2" id="KW-1185">Reference proteome</keyword>
<dbReference type="RefSeq" id="WP_149615538.1">
    <property type="nucleotide sequence ID" value="NZ_CP027665.1"/>
</dbReference>
<dbReference type="EMBL" id="CP027665">
    <property type="protein sequence ID" value="QEP30328.1"/>
    <property type="molecule type" value="Genomic_DNA"/>
</dbReference>
<name>A0A5C2H1J3_9RHOB</name>
<gene>
    <name evidence="1" type="ORF">C6Y53_19045</name>
</gene>
<evidence type="ECO:0000313" key="1">
    <source>
        <dbReference type="EMBL" id="QEP30328.1"/>
    </source>
</evidence>
<sequence>MKGVACQTGAQWPLPAKAAMYSEPCAGSCALDPHCGGLRPGQVEVTGSLNVLPWVRSGVTVERRLEGLADMNMAPNLI</sequence>
<reference evidence="2" key="1">
    <citation type="submission" date="2018-03" db="EMBL/GenBank/DDBJ databases">
        <title>Genomic analysis of the strain SH-1 isolated from shrimp intestine.</title>
        <authorList>
            <person name="Kim Y.-S."/>
            <person name="Kim S.-E."/>
            <person name="Kim K.-H."/>
        </authorList>
    </citation>
    <scope>NUCLEOTIDE SEQUENCE [LARGE SCALE GENOMIC DNA]</scope>
    <source>
        <strain evidence="2">SH-1</strain>
    </source>
</reference>
<dbReference type="AlphaFoldDB" id="A0A5C2H1J3"/>
<proteinExistence type="predicted"/>
<evidence type="ECO:0000313" key="2">
    <source>
        <dbReference type="Proteomes" id="UP000237655"/>
    </source>
</evidence>
<protein>
    <submittedName>
        <fullName evidence="1">Uncharacterized protein</fullName>
    </submittedName>
</protein>
<dbReference type="KEGG" id="thas:C6Y53_19045"/>